<dbReference type="InterPro" id="IPR045417">
    <property type="entry name" value="DUF5898"/>
</dbReference>
<dbReference type="eggNOG" id="ENOG502RHIU">
    <property type="taxonomic scope" value="Eukaryota"/>
</dbReference>
<dbReference type="OMA" id="YWADIHI"/>
<evidence type="ECO:0000313" key="2">
    <source>
        <dbReference type="EMBL" id="EAL71813.1"/>
    </source>
</evidence>
<sequence>MYYSKRKSEIPLLDGKRMYIQVVQSSWFWVNIKIKKLLYFIDTPLKLVKACVLLYDLKGGAHGRVWLCCASAGVLEGHVFVLKFSRCNISPENELIKECEKWRELWGLDAHVGTWNSKPALMMPYVSPASDKDWKNQDFIALVTNTIDKLSKMKFHHQDLKKCHVAKYLDSNNVIK</sequence>
<dbReference type="KEGG" id="ddi:DDB_G0271366"/>
<dbReference type="RefSeq" id="XP_645650.1">
    <property type="nucleotide sequence ID" value="XM_640558.1"/>
</dbReference>
<evidence type="ECO:0000259" key="1">
    <source>
        <dbReference type="Pfam" id="PF19250"/>
    </source>
</evidence>
<comment type="caution">
    <text evidence="2">The sequence shown here is derived from an EMBL/GenBank/DDBJ whole genome shotgun (WGS) entry which is preliminary data.</text>
</comment>
<dbReference type="PANTHER" id="PTHR34871:SF1">
    <property type="entry name" value="DUF5898 DOMAIN-CONTAINING PROTEIN"/>
    <property type="match status" value="1"/>
</dbReference>
<accession>Q55BG2</accession>
<dbReference type="dictyBase" id="DDB_G0271366"/>
<dbReference type="GeneID" id="8617842"/>
<dbReference type="PaxDb" id="44689-DDB0216792"/>
<dbReference type="Pfam" id="PF19250">
    <property type="entry name" value="DUF5898"/>
    <property type="match status" value="1"/>
</dbReference>
<dbReference type="VEuPathDB" id="AmoebaDB:DDB_G0271366"/>
<dbReference type="AlphaFoldDB" id="Q55BG2"/>
<organism evidence="2 3">
    <name type="scientific">Dictyostelium discoideum</name>
    <name type="common">Social amoeba</name>
    <dbReference type="NCBI Taxonomy" id="44689"/>
    <lineage>
        <taxon>Eukaryota</taxon>
        <taxon>Amoebozoa</taxon>
        <taxon>Evosea</taxon>
        <taxon>Eumycetozoa</taxon>
        <taxon>Dictyostelia</taxon>
        <taxon>Dictyosteliales</taxon>
        <taxon>Dictyosteliaceae</taxon>
        <taxon>Dictyostelium</taxon>
    </lineage>
</organism>
<proteinExistence type="predicted"/>
<dbReference type="EMBL" id="AAFI02000006">
    <property type="protein sequence ID" value="EAL71813.1"/>
    <property type="molecule type" value="Genomic_DNA"/>
</dbReference>
<protein>
    <recommendedName>
        <fullName evidence="1">DUF5898 domain-containing protein</fullName>
    </recommendedName>
</protein>
<dbReference type="InParanoid" id="Q55BG2"/>
<gene>
    <name evidence="2" type="ORF">DDB_G0271366</name>
</gene>
<name>Q55BG2_DICDI</name>
<dbReference type="Proteomes" id="UP000002195">
    <property type="component" value="Unassembled WGS sequence"/>
</dbReference>
<reference evidence="2 3" key="1">
    <citation type="journal article" date="2005" name="Nature">
        <title>The genome of the social amoeba Dictyostelium discoideum.</title>
        <authorList>
            <consortium name="The Dictyostelium discoideum Sequencing Consortium"/>
            <person name="Eichinger L."/>
            <person name="Pachebat J.A."/>
            <person name="Glockner G."/>
            <person name="Rajandream M.A."/>
            <person name="Sucgang R."/>
            <person name="Berriman M."/>
            <person name="Song J."/>
            <person name="Olsen R."/>
            <person name="Szafranski K."/>
            <person name="Xu Q."/>
            <person name="Tunggal B."/>
            <person name="Kummerfeld S."/>
            <person name="Madera M."/>
            <person name="Konfortov B.A."/>
            <person name="Rivero F."/>
            <person name="Bankier A.T."/>
            <person name="Lehmann R."/>
            <person name="Hamlin N."/>
            <person name="Davies R."/>
            <person name="Gaudet P."/>
            <person name="Fey P."/>
            <person name="Pilcher K."/>
            <person name="Chen G."/>
            <person name="Saunders D."/>
            <person name="Sodergren E."/>
            <person name="Davis P."/>
            <person name="Kerhornou A."/>
            <person name="Nie X."/>
            <person name="Hall N."/>
            <person name="Anjard C."/>
            <person name="Hemphill L."/>
            <person name="Bason N."/>
            <person name="Farbrother P."/>
            <person name="Desany B."/>
            <person name="Just E."/>
            <person name="Morio T."/>
            <person name="Rost R."/>
            <person name="Churcher C."/>
            <person name="Cooper J."/>
            <person name="Haydock S."/>
            <person name="van Driessche N."/>
            <person name="Cronin A."/>
            <person name="Goodhead I."/>
            <person name="Muzny D."/>
            <person name="Mourier T."/>
            <person name="Pain A."/>
            <person name="Lu M."/>
            <person name="Harper D."/>
            <person name="Lindsay R."/>
            <person name="Hauser H."/>
            <person name="James K."/>
            <person name="Quiles M."/>
            <person name="Madan Babu M."/>
            <person name="Saito T."/>
            <person name="Buchrieser C."/>
            <person name="Wardroper A."/>
            <person name="Felder M."/>
            <person name="Thangavelu M."/>
            <person name="Johnson D."/>
            <person name="Knights A."/>
            <person name="Loulseged H."/>
            <person name="Mungall K."/>
            <person name="Oliver K."/>
            <person name="Price C."/>
            <person name="Quail M.A."/>
            <person name="Urushihara H."/>
            <person name="Hernandez J."/>
            <person name="Rabbinowitsch E."/>
            <person name="Steffen D."/>
            <person name="Sanders M."/>
            <person name="Ma J."/>
            <person name="Kohara Y."/>
            <person name="Sharp S."/>
            <person name="Simmonds M."/>
            <person name="Spiegler S."/>
            <person name="Tivey A."/>
            <person name="Sugano S."/>
            <person name="White B."/>
            <person name="Walker D."/>
            <person name="Woodward J."/>
            <person name="Winckler T."/>
            <person name="Tanaka Y."/>
            <person name="Shaulsky G."/>
            <person name="Schleicher M."/>
            <person name="Weinstock G."/>
            <person name="Rosenthal A."/>
            <person name="Cox E.C."/>
            <person name="Chisholm R.L."/>
            <person name="Gibbs R."/>
            <person name="Loomis W.F."/>
            <person name="Platzer M."/>
            <person name="Kay R.R."/>
            <person name="Williams J."/>
            <person name="Dear P.H."/>
            <person name="Noegel A.A."/>
            <person name="Barrell B."/>
            <person name="Kuspa A."/>
        </authorList>
    </citation>
    <scope>NUCLEOTIDE SEQUENCE [LARGE SCALE GENOMIC DNA]</scope>
    <source>
        <strain evidence="2 3">AX4</strain>
    </source>
</reference>
<dbReference type="PANTHER" id="PTHR34871">
    <property type="entry name" value="DUF5898 DOMAIN-CONTAINING PROTEIN"/>
    <property type="match status" value="1"/>
</dbReference>
<dbReference type="HOGENOM" id="CLU_1527944_0_0_1"/>
<feature type="domain" description="DUF5898" evidence="1">
    <location>
        <begin position="56"/>
        <end position="168"/>
    </location>
</feature>
<dbReference type="FunCoup" id="Q55BG2">
    <property type="interactions" value="877"/>
</dbReference>
<evidence type="ECO:0000313" key="3">
    <source>
        <dbReference type="Proteomes" id="UP000002195"/>
    </source>
</evidence>
<keyword evidence="3" id="KW-1185">Reference proteome</keyword>
<dbReference type="PhylomeDB" id="Q55BG2"/>